<dbReference type="PROSITE" id="PS00517">
    <property type="entry name" value="RNASE_3_1"/>
    <property type="match status" value="1"/>
</dbReference>
<dbReference type="GO" id="GO:0005524">
    <property type="term" value="F:ATP binding"/>
    <property type="evidence" value="ECO:0007669"/>
    <property type="project" value="UniProtKB-KW"/>
</dbReference>
<organism evidence="13 14">
    <name type="scientific">Zingiber officinale</name>
    <name type="common">Ginger</name>
    <name type="synonym">Amomum zingiber</name>
    <dbReference type="NCBI Taxonomy" id="94328"/>
    <lineage>
        <taxon>Eukaryota</taxon>
        <taxon>Viridiplantae</taxon>
        <taxon>Streptophyta</taxon>
        <taxon>Embryophyta</taxon>
        <taxon>Tracheophyta</taxon>
        <taxon>Spermatophyta</taxon>
        <taxon>Magnoliopsida</taxon>
        <taxon>Liliopsida</taxon>
        <taxon>Zingiberales</taxon>
        <taxon>Zingiberaceae</taxon>
        <taxon>Zingiber</taxon>
    </lineage>
</organism>
<evidence type="ECO:0000256" key="6">
    <source>
        <dbReference type="ARBA" id="ARBA00022759"/>
    </source>
</evidence>
<keyword evidence="5" id="KW-0547">Nucleotide-binding</keyword>
<keyword evidence="6" id="KW-0255">Endonuclease</keyword>
<evidence type="ECO:0000256" key="4">
    <source>
        <dbReference type="ARBA" id="ARBA00022723"/>
    </source>
</evidence>
<dbReference type="FunFam" id="1.10.1520.10:FF:000004">
    <property type="entry name" value="Endoribonuclease dicer-like 1"/>
    <property type="match status" value="1"/>
</dbReference>
<dbReference type="Pfam" id="PF00636">
    <property type="entry name" value="Ribonuclease_3"/>
    <property type="match status" value="1"/>
</dbReference>
<dbReference type="Gene3D" id="1.10.1520.10">
    <property type="entry name" value="Ribonuclease III domain"/>
    <property type="match status" value="2"/>
</dbReference>
<evidence type="ECO:0000256" key="3">
    <source>
        <dbReference type="ARBA" id="ARBA00022722"/>
    </source>
</evidence>
<reference evidence="13 14" key="1">
    <citation type="submission" date="2020-08" db="EMBL/GenBank/DDBJ databases">
        <title>Plant Genome Project.</title>
        <authorList>
            <person name="Zhang R.-G."/>
        </authorList>
    </citation>
    <scope>NUCLEOTIDE SEQUENCE [LARGE SCALE GENOMIC DNA]</scope>
    <source>
        <tissue evidence="13">Rhizome</tissue>
    </source>
</reference>
<dbReference type="GO" id="GO:0030422">
    <property type="term" value="P:siRNA processing"/>
    <property type="evidence" value="ECO:0007669"/>
    <property type="project" value="TreeGrafter"/>
</dbReference>
<dbReference type="InterPro" id="IPR000999">
    <property type="entry name" value="RNase_III_dom"/>
</dbReference>
<dbReference type="Proteomes" id="UP000734854">
    <property type="component" value="Unassembled WGS sequence"/>
</dbReference>
<comment type="cofactor">
    <cofactor evidence="2">
        <name>Mg(2+)</name>
        <dbReference type="ChEBI" id="CHEBI:18420"/>
    </cofactor>
</comment>
<sequence length="920" mass="103032">MTKVYVRVIHDLYAILRKFPSTSNSYLSAHKFFIPKSIFQLFEKDGLHGCSLALPPNAAFQKIVGPRTCSSNLAKHLVGLDACKKKLHELGALSDRLLPFHKDSQETKFAGSNESTTRAGTTKRKELHGMERVRALHGTWAHEPDGITLNAYRIHFVCDQGKESYSDFVMLLNSSLDDDIASEEIKLYLTPNKIVSSVISPCGKIDLTAEEIEKSKLFQEVFFNGMFGRLFTGSKGSGLKREFLFGEQKMAWSSSKMYLLLPLEPSSGVTDTGRSIDWMVINESISVAEYLKKIYSVDDKSGNATRCSPVACETTCVNSQFIKLANNALPVRCLKDSVVFSIHDGRIYSVLDVINDVSTDDPFDQIHATKHTQPLLLLKQSHNPDNLLSRSRFKGDCSGEKIAEKEQVHARMPPELLVHINVSTDILKSFYLLPSIMHRLESLMLACQLRDEIAFHQIQIPISLILEAITTERCCESFSLERLEPLGSQTIRNSTLHRLGTSRSLQGYIRDNAFDPLLWLAPGQISIHPLPCVCGVDTYNVPIERKYTTEEVSVVVGVPCDRGHRWMRSKTIADCVEALVGAYYAGGGLTAALSLIKWLGIDITIDKVLVKEAKISASHSIHHLKVNKIELLESELNYIFSSKGLLLEAITHPSYQELRLDFSSKKELGLGYSYQRLEFLGDSVLDLLITRHYFLSHKDVGPGVFSNENFAQIATRNNFDKYLQHGSRILSEKIKEYVTAIANHQCGKDKQMPNGLPKAPKVLADILESIAGAILIDTNFNLHAVCKIFEPLLSPIITTSQAALCLLKQLKVRDLPITVPIRTEKGGPRTALFNLCKIHRCPKPHFKLKEEKFRTPIILNGVQTPNFNLFRAIVTLHIPNSKVITVQGQEKTNKKTAQDSAAREVLLELEKQEICILKEL</sequence>
<dbReference type="InterPro" id="IPR038248">
    <property type="entry name" value="Dicer_dimer_sf"/>
</dbReference>
<evidence type="ECO:0000256" key="7">
    <source>
        <dbReference type="ARBA" id="ARBA00022801"/>
    </source>
</evidence>
<dbReference type="GO" id="GO:0005634">
    <property type="term" value="C:nucleus"/>
    <property type="evidence" value="ECO:0007669"/>
    <property type="project" value="TreeGrafter"/>
</dbReference>
<dbReference type="SMART" id="SM00535">
    <property type="entry name" value="RIBOc"/>
    <property type="match status" value="1"/>
</dbReference>
<feature type="domain" description="RNase III" evidence="12">
    <location>
        <begin position="629"/>
        <end position="779"/>
    </location>
</feature>
<evidence type="ECO:0000313" key="14">
    <source>
        <dbReference type="Proteomes" id="UP000734854"/>
    </source>
</evidence>
<protein>
    <recommendedName>
        <fullName evidence="12">RNase III domain-containing protein</fullName>
    </recommendedName>
</protein>
<dbReference type="InterPro" id="IPR036389">
    <property type="entry name" value="RNase_III_sf"/>
</dbReference>
<dbReference type="CDD" id="cd00593">
    <property type="entry name" value="RIBOc"/>
    <property type="match status" value="2"/>
</dbReference>
<proteinExistence type="predicted"/>
<dbReference type="PANTHER" id="PTHR14950:SF46">
    <property type="entry name" value="ENDORIBONUCLEASE DICER HOMOLOG 3"/>
    <property type="match status" value="1"/>
</dbReference>
<dbReference type="GO" id="GO:0004386">
    <property type="term" value="F:helicase activity"/>
    <property type="evidence" value="ECO:0007669"/>
    <property type="project" value="UniProtKB-KW"/>
</dbReference>
<dbReference type="GO" id="GO:0004525">
    <property type="term" value="F:ribonuclease III activity"/>
    <property type="evidence" value="ECO:0007669"/>
    <property type="project" value="InterPro"/>
</dbReference>
<dbReference type="InterPro" id="IPR005034">
    <property type="entry name" value="Dicer_dimerisation"/>
</dbReference>
<keyword evidence="14" id="KW-1185">Reference proteome</keyword>
<evidence type="ECO:0000256" key="8">
    <source>
        <dbReference type="ARBA" id="ARBA00022806"/>
    </source>
</evidence>
<evidence type="ECO:0000256" key="10">
    <source>
        <dbReference type="ARBA" id="ARBA00022842"/>
    </source>
</evidence>
<dbReference type="GO" id="GO:0005737">
    <property type="term" value="C:cytoplasm"/>
    <property type="evidence" value="ECO:0007669"/>
    <property type="project" value="TreeGrafter"/>
</dbReference>
<evidence type="ECO:0000256" key="2">
    <source>
        <dbReference type="ARBA" id="ARBA00001946"/>
    </source>
</evidence>
<keyword evidence="9" id="KW-0067">ATP-binding</keyword>
<evidence type="ECO:0000256" key="5">
    <source>
        <dbReference type="ARBA" id="ARBA00022741"/>
    </source>
</evidence>
<evidence type="ECO:0000259" key="12">
    <source>
        <dbReference type="PROSITE" id="PS50142"/>
    </source>
</evidence>
<comment type="cofactor">
    <cofactor evidence="1">
        <name>Mn(2+)</name>
        <dbReference type="ChEBI" id="CHEBI:29035"/>
    </cofactor>
</comment>
<evidence type="ECO:0000256" key="11">
    <source>
        <dbReference type="ARBA" id="ARBA00022884"/>
    </source>
</evidence>
<dbReference type="SUPFAM" id="SSF54768">
    <property type="entry name" value="dsRNA-binding domain-like"/>
    <property type="match status" value="1"/>
</dbReference>
<dbReference type="PANTHER" id="PTHR14950">
    <property type="entry name" value="DICER-RELATED"/>
    <property type="match status" value="1"/>
</dbReference>
<evidence type="ECO:0000313" key="13">
    <source>
        <dbReference type="EMBL" id="KAG6496264.1"/>
    </source>
</evidence>
<dbReference type="GO" id="GO:0003723">
    <property type="term" value="F:RNA binding"/>
    <property type="evidence" value="ECO:0007669"/>
    <property type="project" value="UniProtKB-KW"/>
</dbReference>
<keyword evidence="3" id="KW-0540">Nuclease</keyword>
<evidence type="ECO:0000256" key="1">
    <source>
        <dbReference type="ARBA" id="ARBA00001936"/>
    </source>
</evidence>
<keyword evidence="7" id="KW-0378">Hydrolase</keyword>
<name>A0A8J5G5S4_ZINOF</name>
<dbReference type="Gene3D" id="3.30.160.20">
    <property type="match status" value="1"/>
</dbReference>
<dbReference type="PROSITE" id="PS50142">
    <property type="entry name" value="RNASE_3_2"/>
    <property type="match status" value="1"/>
</dbReference>
<gene>
    <name evidence="13" type="ORF">ZIOFF_044123</name>
</gene>
<accession>A0A8J5G5S4</accession>
<comment type="caution">
    <text evidence="13">The sequence shown here is derived from an EMBL/GenBank/DDBJ whole genome shotgun (WGS) entry which is preliminary data.</text>
</comment>
<dbReference type="SUPFAM" id="SSF69065">
    <property type="entry name" value="RNase III domain-like"/>
    <property type="match status" value="2"/>
</dbReference>
<dbReference type="Gene3D" id="3.30.160.380">
    <property type="entry name" value="Dicer dimerisation domain"/>
    <property type="match status" value="1"/>
</dbReference>
<evidence type="ECO:0000256" key="9">
    <source>
        <dbReference type="ARBA" id="ARBA00022840"/>
    </source>
</evidence>
<dbReference type="Pfam" id="PF03368">
    <property type="entry name" value="Dicer_dimer"/>
    <property type="match status" value="1"/>
</dbReference>
<keyword evidence="11" id="KW-0694">RNA-binding</keyword>
<dbReference type="GO" id="GO:0046872">
    <property type="term" value="F:metal ion binding"/>
    <property type="evidence" value="ECO:0007669"/>
    <property type="project" value="UniProtKB-KW"/>
</dbReference>
<keyword evidence="4" id="KW-0479">Metal-binding</keyword>
<keyword evidence="8" id="KW-0347">Helicase</keyword>
<keyword evidence="10" id="KW-0460">Magnesium</keyword>
<dbReference type="AlphaFoldDB" id="A0A8J5G5S4"/>
<dbReference type="EMBL" id="JACMSC010000012">
    <property type="protein sequence ID" value="KAG6496264.1"/>
    <property type="molecule type" value="Genomic_DNA"/>
</dbReference>